<proteinExistence type="predicted"/>
<organism evidence="1">
    <name type="scientific">virus sp. ctCsQ3</name>
    <dbReference type="NCBI Taxonomy" id="2826794"/>
    <lineage>
        <taxon>Viruses</taxon>
    </lineage>
</organism>
<accession>A0A8S5R633</accession>
<dbReference type="EMBL" id="BK015823">
    <property type="protein sequence ID" value="DAE26886.1"/>
    <property type="molecule type" value="Genomic_DNA"/>
</dbReference>
<name>A0A8S5R633_9VIRU</name>
<reference evidence="1" key="1">
    <citation type="journal article" date="2021" name="Proc. Natl. Acad. Sci. U.S.A.">
        <title>A Catalog of Tens of Thousands of Viruses from Human Metagenomes Reveals Hidden Associations with Chronic Diseases.</title>
        <authorList>
            <person name="Tisza M.J."/>
            <person name="Buck C.B."/>
        </authorList>
    </citation>
    <scope>NUCLEOTIDE SEQUENCE</scope>
    <source>
        <strain evidence="1">CtCsQ3</strain>
    </source>
</reference>
<evidence type="ECO:0000313" key="1">
    <source>
        <dbReference type="EMBL" id="DAE26886.1"/>
    </source>
</evidence>
<sequence>MSIDELLKIIQKTNPTMTKELLIYELSQCRYSSKALIYTESCCVDNNI</sequence>
<protein>
    <submittedName>
        <fullName evidence="1">Uncharacterized protein</fullName>
    </submittedName>
</protein>